<keyword evidence="3" id="KW-1185">Reference proteome</keyword>
<protein>
    <submittedName>
        <fullName evidence="2">Uncharacterized protein</fullName>
    </submittedName>
</protein>
<proteinExistence type="predicted"/>
<dbReference type="EMBL" id="JAHRHJ020000008">
    <property type="protein sequence ID" value="KAH9304021.1"/>
    <property type="molecule type" value="Genomic_DNA"/>
</dbReference>
<dbReference type="AlphaFoldDB" id="A0AA38CQD3"/>
<feature type="non-terminal residue" evidence="2">
    <location>
        <position position="89"/>
    </location>
</feature>
<accession>A0AA38CQD3</accession>
<name>A0AA38CQD3_TAXCH</name>
<dbReference type="Proteomes" id="UP000824469">
    <property type="component" value="Unassembled WGS sequence"/>
</dbReference>
<reference evidence="2 3" key="1">
    <citation type="journal article" date="2021" name="Nat. Plants">
        <title>The Taxus genome provides insights into paclitaxel biosynthesis.</title>
        <authorList>
            <person name="Xiong X."/>
            <person name="Gou J."/>
            <person name="Liao Q."/>
            <person name="Li Y."/>
            <person name="Zhou Q."/>
            <person name="Bi G."/>
            <person name="Li C."/>
            <person name="Du R."/>
            <person name="Wang X."/>
            <person name="Sun T."/>
            <person name="Guo L."/>
            <person name="Liang H."/>
            <person name="Lu P."/>
            <person name="Wu Y."/>
            <person name="Zhang Z."/>
            <person name="Ro D.K."/>
            <person name="Shang Y."/>
            <person name="Huang S."/>
            <person name="Yan J."/>
        </authorList>
    </citation>
    <scope>NUCLEOTIDE SEQUENCE [LARGE SCALE GENOMIC DNA]</scope>
    <source>
        <strain evidence="2">Ta-2019</strain>
    </source>
</reference>
<evidence type="ECO:0000256" key="1">
    <source>
        <dbReference type="SAM" id="MobiDB-lite"/>
    </source>
</evidence>
<evidence type="ECO:0000313" key="2">
    <source>
        <dbReference type="EMBL" id="KAH9304021.1"/>
    </source>
</evidence>
<feature type="non-terminal residue" evidence="2">
    <location>
        <position position="1"/>
    </location>
</feature>
<sequence>IYSGLRGVGPEEEEETVVEEGETIVDMGKCVETLGGGMEKESNTPTLMGLEVTVREGTLGAEGICEMREEMLGDRFVREEKMEEEGGGT</sequence>
<evidence type="ECO:0000313" key="3">
    <source>
        <dbReference type="Proteomes" id="UP000824469"/>
    </source>
</evidence>
<gene>
    <name evidence="2" type="ORF">KI387_008425</name>
</gene>
<comment type="caution">
    <text evidence="2">The sequence shown here is derived from an EMBL/GenBank/DDBJ whole genome shotgun (WGS) entry which is preliminary data.</text>
</comment>
<organism evidence="2 3">
    <name type="scientific">Taxus chinensis</name>
    <name type="common">Chinese yew</name>
    <name type="synonym">Taxus wallichiana var. chinensis</name>
    <dbReference type="NCBI Taxonomy" id="29808"/>
    <lineage>
        <taxon>Eukaryota</taxon>
        <taxon>Viridiplantae</taxon>
        <taxon>Streptophyta</taxon>
        <taxon>Embryophyta</taxon>
        <taxon>Tracheophyta</taxon>
        <taxon>Spermatophyta</taxon>
        <taxon>Pinopsida</taxon>
        <taxon>Pinidae</taxon>
        <taxon>Conifers II</taxon>
        <taxon>Cupressales</taxon>
        <taxon>Taxaceae</taxon>
        <taxon>Taxus</taxon>
    </lineage>
</organism>
<feature type="compositionally biased region" description="Acidic residues" evidence="1">
    <location>
        <begin position="10"/>
        <end position="20"/>
    </location>
</feature>
<feature type="region of interest" description="Disordered" evidence="1">
    <location>
        <begin position="1"/>
        <end position="20"/>
    </location>
</feature>